<dbReference type="STRING" id="34506.A0A090LKR0"/>
<keyword evidence="1" id="KW-0812">Transmembrane</keyword>
<dbReference type="WBParaSite" id="SRAE_2000492600.1">
    <property type="protein sequence ID" value="SRAE_2000492600.1"/>
    <property type="gene ID" value="WBGene00265173"/>
</dbReference>
<dbReference type="PANTHER" id="PTHR47411:SF3">
    <property type="entry name" value="I-BETA-1,3-N-ACETYLGLUCOSAMINYLTRANSFERASE"/>
    <property type="match status" value="1"/>
</dbReference>
<evidence type="ECO:0000256" key="1">
    <source>
        <dbReference type="SAM" id="Phobius"/>
    </source>
</evidence>
<dbReference type="RefSeq" id="XP_024509492.1">
    <property type="nucleotide sequence ID" value="XM_024643868.1"/>
</dbReference>
<dbReference type="GO" id="GO:0016757">
    <property type="term" value="F:glycosyltransferase activity"/>
    <property type="evidence" value="ECO:0007669"/>
    <property type="project" value="UniProtKB-KW"/>
</dbReference>
<dbReference type="OrthoDB" id="9974378at2759"/>
<dbReference type="WormBase" id="SRAE_2000492600">
    <property type="protein sequence ID" value="SRP12280"/>
    <property type="gene ID" value="WBGene00265173"/>
</dbReference>
<proteinExistence type="predicted"/>
<reference evidence="2 3" key="1">
    <citation type="submission" date="2014-09" db="EMBL/GenBank/DDBJ databases">
        <authorList>
            <person name="Martin A.A."/>
        </authorList>
    </citation>
    <scope>NUCLEOTIDE SEQUENCE</scope>
    <source>
        <strain evidence="3">ED321</strain>
        <strain evidence="2">ED321 Heterogonic</strain>
    </source>
</reference>
<feature type="transmembrane region" description="Helical" evidence="1">
    <location>
        <begin position="7"/>
        <end position="25"/>
    </location>
</feature>
<protein>
    <submittedName>
        <fullName evidence="2 4">N-acetyllactosaminide beta-1,3-N-acetylglucosaminyltransferase</fullName>
    </submittedName>
</protein>
<keyword evidence="2" id="KW-0328">Glycosyltransferase</keyword>
<gene>
    <name evidence="2 4 5" type="ORF">SRAE_2000492600</name>
</gene>
<keyword evidence="1" id="KW-1133">Transmembrane helix</keyword>
<dbReference type="Pfam" id="PF13896">
    <property type="entry name" value="Glyco_transf_49"/>
    <property type="match status" value="1"/>
</dbReference>
<evidence type="ECO:0000313" key="4">
    <source>
        <dbReference type="WBParaSite" id="SRAE_2000492600.1"/>
    </source>
</evidence>
<accession>A0A090LKR0</accession>
<dbReference type="AlphaFoldDB" id="A0A090LKR0"/>
<name>A0A090LKR0_STRRB</name>
<organism evidence="2">
    <name type="scientific">Strongyloides ratti</name>
    <name type="common">Parasitic roundworm</name>
    <dbReference type="NCBI Taxonomy" id="34506"/>
    <lineage>
        <taxon>Eukaryota</taxon>
        <taxon>Metazoa</taxon>
        <taxon>Ecdysozoa</taxon>
        <taxon>Nematoda</taxon>
        <taxon>Chromadorea</taxon>
        <taxon>Rhabditida</taxon>
        <taxon>Tylenchina</taxon>
        <taxon>Panagrolaimomorpha</taxon>
        <taxon>Strongyloidoidea</taxon>
        <taxon>Strongyloididae</taxon>
        <taxon>Strongyloides</taxon>
    </lineage>
</organism>
<dbReference type="Proteomes" id="UP000035682">
    <property type="component" value="Unplaced"/>
</dbReference>
<keyword evidence="2" id="KW-0808">Transferase</keyword>
<dbReference type="GeneID" id="36382666"/>
<dbReference type="OMA" id="PFHMEIC"/>
<dbReference type="EMBL" id="LN609529">
    <property type="protein sequence ID" value="CEF70293.1"/>
    <property type="molecule type" value="Genomic_DNA"/>
</dbReference>
<reference evidence="4" key="2">
    <citation type="submission" date="2020-12" db="UniProtKB">
        <authorList>
            <consortium name="WormBaseParasite"/>
        </authorList>
    </citation>
    <scope>IDENTIFICATION</scope>
</reference>
<keyword evidence="1" id="KW-0472">Membrane</keyword>
<evidence type="ECO:0000313" key="2">
    <source>
        <dbReference type="EMBL" id="CEF70293.1"/>
    </source>
</evidence>
<sequence length="407" mass="48210">MTILFCIQNYIIVIIIYYLICYSKMSLVKVRVVESITYNNQYCVSFYYWKDSMKLSEGSSRITLVLHATTKYLHYLADQLTMWDGPISVAFFMPTPEISECILHKHKYCAMYNTTDILYFQLFSLFQHLYDIKKISLHFFFEKKDHKNCPHIILKGIKKPSGNILKKYKTMLSRVSEYKKFFNIYPINVARNIARLGKKTILFLSGDIENYPSLNYEKKVSKLAVQESLLKNNRKLVLVHRRFEINDSFTIPRTKDKLKELYDNNQAFVFHAKLIKKAHKIAKLDEWFDGNENMLKTRIGWIVGELNPYWEPQFVGNDQVPFHDERFPYRKRSNTHLVHVMCFQGFDFAIMDDVFTVHKGIKKALTKEEKAARKLNQKAYKKMVKEFNYILSTTYPNMTDKCKPLPN</sequence>
<dbReference type="CTD" id="36382666"/>
<dbReference type="PANTHER" id="PTHR47411">
    <property type="entry name" value="B3GNT1, BETA-1,3-N-ACETYLGUCOSAMINYLTRANSFERASE 1, HOMOLOG"/>
    <property type="match status" value="1"/>
</dbReference>
<evidence type="ECO:0000313" key="5">
    <source>
        <dbReference type="WormBase" id="SRAE_2000492600"/>
    </source>
</evidence>
<keyword evidence="3" id="KW-1185">Reference proteome</keyword>
<evidence type="ECO:0000313" key="3">
    <source>
        <dbReference type="Proteomes" id="UP000035682"/>
    </source>
</evidence>